<sequence length="146" mass="15153">MAAPVTSPAAAPAVPWLPRETRWVGGFGLVAIVLLVVCWWQAAGEGDPSDQLPWLNLGTAAVLVYWVLAGRTLARARRRVAERRSAQLAALGSRPWLRSDAPSTPAGDGLVVAAGMTRAHRPECPLVSGKPTSPAPAGAPTCGICG</sequence>
<evidence type="ECO:0000256" key="1">
    <source>
        <dbReference type="SAM" id="MobiDB-lite"/>
    </source>
</evidence>
<feature type="region of interest" description="Disordered" evidence="1">
    <location>
        <begin position="123"/>
        <end position="146"/>
    </location>
</feature>
<evidence type="ECO:0000313" key="4">
    <source>
        <dbReference type="Proteomes" id="UP001500957"/>
    </source>
</evidence>
<keyword evidence="2" id="KW-1133">Transmembrane helix</keyword>
<dbReference type="EMBL" id="BAAAHE010000014">
    <property type="protein sequence ID" value="GAA0616911.1"/>
    <property type="molecule type" value="Genomic_DNA"/>
</dbReference>
<evidence type="ECO:0000256" key="2">
    <source>
        <dbReference type="SAM" id="Phobius"/>
    </source>
</evidence>
<organism evidence="3 4">
    <name type="scientific">Sporichthya brevicatena</name>
    <dbReference type="NCBI Taxonomy" id="171442"/>
    <lineage>
        <taxon>Bacteria</taxon>
        <taxon>Bacillati</taxon>
        <taxon>Actinomycetota</taxon>
        <taxon>Actinomycetes</taxon>
        <taxon>Sporichthyales</taxon>
        <taxon>Sporichthyaceae</taxon>
        <taxon>Sporichthya</taxon>
    </lineage>
</organism>
<reference evidence="3 4" key="1">
    <citation type="journal article" date="2019" name="Int. J. Syst. Evol. Microbiol.">
        <title>The Global Catalogue of Microorganisms (GCM) 10K type strain sequencing project: providing services to taxonomists for standard genome sequencing and annotation.</title>
        <authorList>
            <consortium name="The Broad Institute Genomics Platform"/>
            <consortium name="The Broad Institute Genome Sequencing Center for Infectious Disease"/>
            <person name="Wu L."/>
            <person name="Ma J."/>
        </authorList>
    </citation>
    <scope>NUCLEOTIDE SEQUENCE [LARGE SCALE GENOMIC DNA]</scope>
    <source>
        <strain evidence="3 4">JCM 10671</strain>
    </source>
</reference>
<protein>
    <submittedName>
        <fullName evidence="3">Uncharacterized protein</fullName>
    </submittedName>
</protein>
<keyword evidence="2" id="KW-0472">Membrane</keyword>
<keyword evidence="4" id="KW-1185">Reference proteome</keyword>
<proteinExistence type="predicted"/>
<dbReference type="Proteomes" id="UP001500957">
    <property type="component" value="Unassembled WGS sequence"/>
</dbReference>
<gene>
    <name evidence="3" type="ORF">GCM10009547_18790</name>
</gene>
<keyword evidence="2" id="KW-0812">Transmembrane</keyword>
<feature type="transmembrane region" description="Helical" evidence="2">
    <location>
        <begin position="23"/>
        <end position="42"/>
    </location>
</feature>
<feature type="transmembrane region" description="Helical" evidence="2">
    <location>
        <begin position="54"/>
        <end position="74"/>
    </location>
</feature>
<comment type="caution">
    <text evidence="3">The sequence shown here is derived from an EMBL/GenBank/DDBJ whole genome shotgun (WGS) entry which is preliminary data.</text>
</comment>
<accession>A0ABN1GQY5</accession>
<name>A0ABN1GQY5_9ACTN</name>
<evidence type="ECO:0000313" key="3">
    <source>
        <dbReference type="EMBL" id="GAA0616911.1"/>
    </source>
</evidence>